<gene>
    <name evidence="2" type="ORF">GCM10010171_46800</name>
</gene>
<dbReference type="InterPro" id="IPR011008">
    <property type="entry name" value="Dimeric_a/b-barrel"/>
</dbReference>
<dbReference type="SUPFAM" id="SSF54909">
    <property type="entry name" value="Dimeric alpha+beta barrel"/>
    <property type="match status" value="1"/>
</dbReference>
<dbReference type="RefSeq" id="WP_189212718.1">
    <property type="nucleotide sequence ID" value="NZ_BMRB01000004.1"/>
</dbReference>
<dbReference type="AlphaFoldDB" id="A0A918LH80"/>
<sequence>MFVSLVLWDLSLSIQTVASLRSHLRDYAVEAYSTVPGLHQKIWVASTGPEGETWGALYLWDTWDLAYGRPPGVSKVVELIGYPPTSRTYFGVEAATGGLSAVAVLARGVGLAYDPDSPPPPTRPAEYVPPGTPVIWRNRDRAADPPS</sequence>
<protein>
    <submittedName>
        <fullName evidence="2">Uncharacterized protein</fullName>
    </submittedName>
</protein>
<feature type="region of interest" description="Disordered" evidence="1">
    <location>
        <begin position="114"/>
        <end position="147"/>
    </location>
</feature>
<evidence type="ECO:0000313" key="2">
    <source>
        <dbReference type="EMBL" id="GGS46234.1"/>
    </source>
</evidence>
<feature type="compositionally biased region" description="Basic and acidic residues" evidence="1">
    <location>
        <begin position="137"/>
        <end position="147"/>
    </location>
</feature>
<evidence type="ECO:0000256" key="1">
    <source>
        <dbReference type="SAM" id="MobiDB-lite"/>
    </source>
</evidence>
<proteinExistence type="predicted"/>
<keyword evidence="3" id="KW-1185">Reference proteome</keyword>
<reference evidence="2" key="1">
    <citation type="journal article" date="2014" name="Int. J. Syst. Evol. Microbiol.">
        <title>Complete genome sequence of Corynebacterium casei LMG S-19264T (=DSM 44701T), isolated from a smear-ripened cheese.</title>
        <authorList>
            <consortium name="US DOE Joint Genome Institute (JGI-PGF)"/>
            <person name="Walter F."/>
            <person name="Albersmeier A."/>
            <person name="Kalinowski J."/>
            <person name="Ruckert C."/>
        </authorList>
    </citation>
    <scope>NUCLEOTIDE SEQUENCE</scope>
    <source>
        <strain evidence="2">JCM 3276</strain>
    </source>
</reference>
<dbReference type="EMBL" id="BMRB01000004">
    <property type="protein sequence ID" value="GGS46234.1"/>
    <property type="molecule type" value="Genomic_DNA"/>
</dbReference>
<dbReference type="Proteomes" id="UP000660680">
    <property type="component" value="Unassembled WGS sequence"/>
</dbReference>
<reference evidence="2" key="2">
    <citation type="submission" date="2020-09" db="EMBL/GenBank/DDBJ databases">
        <authorList>
            <person name="Sun Q."/>
            <person name="Ohkuma M."/>
        </authorList>
    </citation>
    <scope>NUCLEOTIDE SEQUENCE</scope>
    <source>
        <strain evidence="2">JCM 3276</strain>
    </source>
</reference>
<comment type="caution">
    <text evidence="2">The sequence shown here is derived from an EMBL/GenBank/DDBJ whole genome shotgun (WGS) entry which is preliminary data.</text>
</comment>
<dbReference type="Gene3D" id="3.30.70.100">
    <property type="match status" value="1"/>
</dbReference>
<evidence type="ECO:0000313" key="3">
    <source>
        <dbReference type="Proteomes" id="UP000660680"/>
    </source>
</evidence>
<name>A0A918LH80_9PSEU</name>
<organism evidence="2 3">
    <name type="scientific">Actinokineospora fastidiosa</name>
    <dbReference type="NCBI Taxonomy" id="1816"/>
    <lineage>
        <taxon>Bacteria</taxon>
        <taxon>Bacillati</taxon>
        <taxon>Actinomycetota</taxon>
        <taxon>Actinomycetes</taxon>
        <taxon>Pseudonocardiales</taxon>
        <taxon>Pseudonocardiaceae</taxon>
        <taxon>Actinokineospora</taxon>
    </lineage>
</organism>
<accession>A0A918LH80</accession>